<dbReference type="SUPFAM" id="SSF56349">
    <property type="entry name" value="DNA breaking-rejoining enzymes"/>
    <property type="match status" value="1"/>
</dbReference>
<dbReference type="InterPro" id="IPR038488">
    <property type="entry name" value="Integrase_DNA-bd_sf"/>
</dbReference>
<reference evidence="6 7" key="1">
    <citation type="submission" date="2018-04" db="EMBL/GenBank/DDBJ databases">
        <title>The genome sequence of Caulobacter sp. 744.</title>
        <authorList>
            <person name="Gao J."/>
            <person name="Sun J."/>
        </authorList>
    </citation>
    <scope>NUCLEOTIDE SEQUENCE [LARGE SCALE GENOMIC DNA]</scope>
    <source>
        <strain evidence="6 7">774</strain>
    </source>
</reference>
<dbReference type="PROSITE" id="PS51898">
    <property type="entry name" value="TYR_RECOMBINASE"/>
    <property type="match status" value="1"/>
</dbReference>
<dbReference type="InterPro" id="IPR050808">
    <property type="entry name" value="Phage_Integrase"/>
</dbReference>
<dbReference type="InterPro" id="IPR025166">
    <property type="entry name" value="Integrase_DNA_bind_dom"/>
</dbReference>
<proteinExistence type="inferred from homology"/>
<evidence type="ECO:0000313" key="7">
    <source>
        <dbReference type="Proteomes" id="UP000245073"/>
    </source>
</evidence>
<sequence>MLNDSKLKSLKPRDKLYKVADRDGIYVTVATTGAISFRLDYRMNGRRESVTLGRYGADGITLVRARELAMAARAQVREGRSPMIEKQRAKAALNGAKTFGEWATKWFEKGVMADSTRAMRQSIYDRDIKSVFENRLLLEIEPQDVRALCEKIVARDAPATAIHVREQIKLIFAFARLHGVKIDNPATEVSPASIATFVPRERSLTPKEIRMVYPLLEQVPTLPTIRLGMKLILLTLVRKSELTFATWDEVDFVNAVWCIPAARMKCGRPHNVYLSRQALDIMIALRTCAGNSPYLLPSRYEPDQPMSRATFNRVTTAIADRARANRQALAPFTVHDLRRTGSTLLNEVGFEADWVEKCLAHVDRRTSRRVYNVAEYAAGRKHMLQEWADMIDAWVAGRTHTPVLHPSATHGVTLDPRS</sequence>
<evidence type="ECO:0000313" key="6">
    <source>
        <dbReference type="EMBL" id="PVM92777.1"/>
    </source>
</evidence>
<dbReference type="GO" id="GO:0003677">
    <property type="term" value="F:DNA binding"/>
    <property type="evidence" value="ECO:0007669"/>
    <property type="project" value="UniProtKB-KW"/>
</dbReference>
<dbReference type="Pfam" id="PF22022">
    <property type="entry name" value="Phage_int_M"/>
    <property type="match status" value="1"/>
</dbReference>
<evidence type="ECO:0000256" key="1">
    <source>
        <dbReference type="ARBA" id="ARBA00008857"/>
    </source>
</evidence>
<dbReference type="AlphaFoldDB" id="A0A2T9K9X7"/>
<dbReference type="EMBL" id="QDKQ01000024">
    <property type="protein sequence ID" value="PVM92777.1"/>
    <property type="molecule type" value="Genomic_DNA"/>
</dbReference>
<dbReference type="InterPro" id="IPR013762">
    <property type="entry name" value="Integrase-like_cat_sf"/>
</dbReference>
<comment type="caution">
    <text evidence="6">The sequence shown here is derived from an EMBL/GenBank/DDBJ whole genome shotgun (WGS) entry which is preliminary data.</text>
</comment>
<dbReference type="OrthoDB" id="9795573at2"/>
<dbReference type="InterPro" id="IPR002104">
    <property type="entry name" value="Integrase_catalytic"/>
</dbReference>
<dbReference type="InterPro" id="IPR010998">
    <property type="entry name" value="Integrase_recombinase_N"/>
</dbReference>
<evidence type="ECO:0000256" key="3">
    <source>
        <dbReference type="ARBA" id="ARBA00023125"/>
    </source>
</evidence>
<evidence type="ECO:0000259" key="5">
    <source>
        <dbReference type="PROSITE" id="PS51898"/>
    </source>
</evidence>
<dbReference type="PANTHER" id="PTHR30629:SF2">
    <property type="entry name" value="PROPHAGE INTEGRASE INTS-RELATED"/>
    <property type="match status" value="1"/>
</dbReference>
<dbReference type="Proteomes" id="UP000245073">
    <property type="component" value="Unassembled WGS sequence"/>
</dbReference>
<dbReference type="Pfam" id="PF13356">
    <property type="entry name" value="Arm-DNA-bind_3"/>
    <property type="match status" value="1"/>
</dbReference>
<dbReference type="InterPro" id="IPR011010">
    <property type="entry name" value="DNA_brk_join_enz"/>
</dbReference>
<dbReference type="GO" id="GO:0015074">
    <property type="term" value="P:DNA integration"/>
    <property type="evidence" value="ECO:0007669"/>
    <property type="project" value="UniProtKB-KW"/>
</dbReference>
<gene>
    <name evidence="6" type="ORF">DDF67_05285</name>
</gene>
<dbReference type="Pfam" id="PF00589">
    <property type="entry name" value="Phage_integrase"/>
    <property type="match status" value="1"/>
</dbReference>
<dbReference type="Gene3D" id="1.10.443.10">
    <property type="entry name" value="Intergrase catalytic core"/>
    <property type="match status" value="1"/>
</dbReference>
<keyword evidence="2" id="KW-0229">DNA integration</keyword>
<dbReference type="CDD" id="cd00801">
    <property type="entry name" value="INT_P4_C"/>
    <property type="match status" value="1"/>
</dbReference>
<name>A0A2T9K9X7_9CAUL</name>
<dbReference type="RefSeq" id="WP_109099885.1">
    <property type="nucleotide sequence ID" value="NZ_QDKQ01000024.1"/>
</dbReference>
<dbReference type="PANTHER" id="PTHR30629">
    <property type="entry name" value="PROPHAGE INTEGRASE"/>
    <property type="match status" value="1"/>
</dbReference>
<organism evidence="6 7">
    <name type="scientific">Caulobacter endophyticus</name>
    <dbReference type="NCBI Taxonomy" id="2172652"/>
    <lineage>
        <taxon>Bacteria</taxon>
        <taxon>Pseudomonadati</taxon>
        <taxon>Pseudomonadota</taxon>
        <taxon>Alphaproteobacteria</taxon>
        <taxon>Caulobacterales</taxon>
        <taxon>Caulobacteraceae</taxon>
        <taxon>Caulobacter</taxon>
    </lineage>
</organism>
<dbReference type="Gene3D" id="1.10.150.130">
    <property type="match status" value="1"/>
</dbReference>
<comment type="similarity">
    <text evidence="1">Belongs to the 'phage' integrase family.</text>
</comment>
<protein>
    <submittedName>
        <fullName evidence="6">Integrase</fullName>
    </submittedName>
</protein>
<feature type="domain" description="Tyr recombinase" evidence="5">
    <location>
        <begin position="199"/>
        <end position="389"/>
    </location>
</feature>
<keyword evidence="7" id="KW-1185">Reference proteome</keyword>
<keyword evidence="3" id="KW-0238">DNA-binding</keyword>
<dbReference type="Gene3D" id="3.30.160.390">
    <property type="entry name" value="Integrase, DNA-binding domain"/>
    <property type="match status" value="1"/>
</dbReference>
<accession>A0A2T9K9X7</accession>
<keyword evidence="4" id="KW-0233">DNA recombination</keyword>
<evidence type="ECO:0000256" key="2">
    <source>
        <dbReference type="ARBA" id="ARBA00022908"/>
    </source>
</evidence>
<dbReference type="GO" id="GO:0006310">
    <property type="term" value="P:DNA recombination"/>
    <property type="evidence" value="ECO:0007669"/>
    <property type="project" value="UniProtKB-KW"/>
</dbReference>
<evidence type="ECO:0000256" key="4">
    <source>
        <dbReference type="ARBA" id="ARBA00023172"/>
    </source>
</evidence>
<dbReference type="InterPro" id="IPR053876">
    <property type="entry name" value="Phage_int_M"/>
</dbReference>